<evidence type="ECO:0000256" key="1">
    <source>
        <dbReference type="ARBA" id="ARBA00008799"/>
    </source>
</evidence>
<feature type="region of interest" description="Disordered" evidence="2">
    <location>
        <begin position="1"/>
        <end position="24"/>
    </location>
</feature>
<proteinExistence type="inferred from homology"/>
<name>A0A6J4UNP0_9BACT</name>
<dbReference type="CDD" id="cd03788">
    <property type="entry name" value="GT20_TPS"/>
    <property type="match status" value="1"/>
</dbReference>
<protein>
    <submittedName>
        <fullName evidence="3">Alpha,alpha-trehalose-phosphate synthase [UDP-forming]</fullName>
        <ecNumber evidence="3">2.4.1.15</ecNumber>
    </submittedName>
</protein>
<evidence type="ECO:0000313" key="3">
    <source>
        <dbReference type="EMBL" id="CAA9553302.1"/>
    </source>
</evidence>
<dbReference type="GO" id="GO:0003825">
    <property type="term" value="F:alpha,alpha-trehalose-phosphate synthase (UDP-forming) activity"/>
    <property type="evidence" value="ECO:0007669"/>
    <property type="project" value="UniProtKB-EC"/>
</dbReference>
<feature type="region of interest" description="Disordered" evidence="2">
    <location>
        <begin position="524"/>
        <end position="545"/>
    </location>
</feature>
<sequence length="545" mass="60975">MASSPTPVPPPSPSGARPGPEDGRVAGRTLIVASNRGPVTFSVDENGQFTSRKGSGGVVTAVSAIARDRQPIWIAAAMTEGDRARAALAQERGEGLISPVGEKPEFRLRFVVPDAASYRRYYNEISNPLLWFLQHYLWDTPRSPDITAETWTAWNEGYVVVNRLFADEILAACDQVADEPIIMLQDYHLYLCPGFIRERRPGAILQHFVHIPWPDPDYWRLLPLAMRRAILEGMLGNDVIGFQTPAHARSFMYTCEAYVPGVQVDYGDCGVRYQGRRIEVRSYPISIDTATVRRSAYGKDARSHDRYLPNHWNEFTVLRVDRAEPSKNIVRGFQAFDRFLEAHPDFQGRINFVAITVPSRMDVEEYRDYLDDVSAVVGRINARYANVETGWQPIHMIMGENYPRALAAMKWYDVLLVNSIIDGMNLVAKEGALLNERNGVLILSEGAGAAIQLGDDALMVAPADVEGTAQAIYEAVTMPLSERRRRADRLRRIVEQDDVASWFRQQLEDIEQFVLRPRHERLTGSPSGASADLGMVGAISASPED</sequence>
<keyword evidence="3" id="KW-0328">Glycosyltransferase</keyword>
<dbReference type="Pfam" id="PF00982">
    <property type="entry name" value="Glyco_transf_20"/>
    <property type="match status" value="1"/>
</dbReference>
<dbReference type="InterPro" id="IPR001830">
    <property type="entry name" value="Glyco_trans_20"/>
</dbReference>
<reference evidence="3" key="1">
    <citation type="submission" date="2020-02" db="EMBL/GenBank/DDBJ databases">
        <authorList>
            <person name="Meier V. D."/>
        </authorList>
    </citation>
    <scope>NUCLEOTIDE SEQUENCE</scope>
    <source>
        <strain evidence="3">AVDCRST_MAG49</strain>
    </source>
</reference>
<dbReference type="EC" id="2.4.1.15" evidence="3"/>
<dbReference type="PANTHER" id="PTHR10788">
    <property type="entry name" value="TREHALOSE-6-PHOSPHATE SYNTHASE"/>
    <property type="match status" value="1"/>
</dbReference>
<feature type="compositionally biased region" description="Pro residues" evidence="2">
    <location>
        <begin position="1"/>
        <end position="13"/>
    </location>
</feature>
<dbReference type="EMBL" id="CADCWG010000131">
    <property type="protein sequence ID" value="CAA9553302.1"/>
    <property type="molecule type" value="Genomic_DNA"/>
</dbReference>
<dbReference type="AlphaFoldDB" id="A0A6J4UNP0"/>
<dbReference type="PANTHER" id="PTHR10788:SF106">
    <property type="entry name" value="BCDNA.GH08860"/>
    <property type="match status" value="1"/>
</dbReference>
<accession>A0A6J4UNP0</accession>
<comment type="similarity">
    <text evidence="1">Belongs to the glycosyltransferase 20 family.</text>
</comment>
<dbReference type="GO" id="GO:0005829">
    <property type="term" value="C:cytosol"/>
    <property type="evidence" value="ECO:0007669"/>
    <property type="project" value="TreeGrafter"/>
</dbReference>
<dbReference type="GO" id="GO:0005992">
    <property type="term" value="P:trehalose biosynthetic process"/>
    <property type="evidence" value="ECO:0007669"/>
    <property type="project" value="InterPro"/>
</dbReference>
<organism evidence="3">
    <name type="scientific">uncultured Thermomicrobiales bacterium</name>
    <dbReference type="NCBI Taxonomy" id="1645740"/>
    <lineage>
        <taxon>Bacteria</taxon>
        <taxon>Pseudomonadati</taxon>
        <taxon>Thermomicrobiota</taxon>
        <taxon>Thermomicrobia</taxon>
        <taxon>Thermomicrobiales</taxon>
        <taxon>environmental samples</taxon>
    </lineage>
</organism>
<keyword evidence="3" id="KW-0808">Transferase</keyword>
<dbReference type="GO" id="GO:0004805">
    <property type="term" value="F:trehalose-phosphatase activity"/>
    <property type="evidence" value="ECO:0007669"/>
    <property type="project" value="TreeGrafter"/>
</dbReference>
<gene>
    <name evidence="3" type="ORF">AVDCRST_MAG49-2023</name>
</gene>
<dbReference type="Gene3D" id="3.40.50.2000">
    <property type="entry name" value="Glycogen Phosphorylase B"/>
    <property type="match status" value="2"/>
</dbReference>
<evidence type="ECO:0000256" key="2">
    <source>
        <dbReference type="SAM" id="MobiDB-lite"/>
    </source>
</evidence>
<dbReference type="SUPFAM" id="SSF53756">
    <property type="entry name" value="UDP-Glycosyltransferase/glycogen phosphorylase"/>
    <property type="match status" value="1"/>
</dbReference>